<accession>A0A9P1I387</accession>
<keyword evidence="3" id="KW-1185">Reference proteome</keyword>
<evidence type="ECO:0000313" key="3">
    <source>
        <dbReference type="Proteomes" id="UP001152747"/>
    </source>
</evidence>
<dbReference type="PRINTS" id="PR00081">
    <property type="entry name" value="GDHRDH"/>
</dbReference>
<evidence type="ECO:0000256" key="1">
    <source>
        <dbReference type="ARBA" id="ARBA00023002"/>
    </source>
</evidence>
<sequence>MPRFSNKVAIITGSSNGIGRATAIILAKDGAKVTITGRNAERLEETKQQIIEAGIDSKNINSIVGDLTSIEIQDKLINTTIQKFGQIDILINNAGAAIIDPTGSTGIDQNVSIYDKTFELNVRSIIELTQKAKAHLIASKGEIISVSSIASGPEAHSQFPYYSMSKAALDQFTRNIAIELVKSGVRVNCVNPGLVKTGIIQATGAPTEVSDKLYEFLGSNPDCVPIGRVGQPEDIANLIAFLADRSASFYIIGQTIKADGGSSLMLAMNTHNLTDFLK</sequence>
<dbReference type="Pfam" id="PF13561">
    <property type="entry name" value="adh_short_C2"/>
    <property type="match status" value="1"/>
</dbReference>
<reference evidence="2" key="1">
    <citation type="submission" date="2022-11" db="EMBL/GenBank/DDBJ databases">
        <authorList>
            <person name="Kikuchi T."/>
        </authorList>
    </citation>
    <scope>NUCLEOTIDE SEQUENCE</scope>
    <source>
        <strain evidence="2">PS1010</strain>
    </source>
</reference>
<dbReference type="Gene3D" id="3.40.50.720">
    <property type="entry name" value="NAD(P)-binding Rossmann-like Domain"/>
    <property type="match status" value="1"/>
</dbReference>
<keyword evidence="1" id="KW-0560">Oxidoreductase</keyword>
<evidence type="ECO:0000313" key="2">
    <source>
        <dbReference type="EMBL" id="CAI5437936.1"/>
    </source>
</evidence>
<dbReference type="Proteomes" id="UP001152747">
    <property type="component" value="Unassembled WGS sequence"/>
</dbReference>
<name>A0A9P1I387_9PELO</name>
<dbReference type="PRINTS" id="PR00080">
    <property type="entry name" value="SDRFAMILY"/>
</dbReference>
<dbReference type="PROSITE" id="PS00061">
    <property type="entry name" value="ADH_SHORT"/>
    <property type="match status" value="1"/>
</dbReference>
<dbReference type="EMBL" id="CANHGI010000001">
    <property type="protein sequence ID" value="CAI5437936.1"/>
    <property type="molecule type" value="Genomic_DNA"/>
</dbReference>
<organism evidence="2 3">
    <name type="scientific">Caenorhabditis angaria</name>
    <dbReference type="NCBI Taxonomy" id="860376"/>
    <lineage>
        <taxon>Eukaryota</taxon>
        <taxon>Metazoa</taxon>
        <taxon>Ecdysozoa</taxon>
        <taxon>Nematoda</taxon>
        <taxon>Chromadorea</taxon>
        <taxon>Rhabditida</taxon>
        <taxon>Rhabditina</taxon>
        <taxon>Rhabditomorpha</taxon>
        <taxon>Rhabditoidea</taxon>
        <taxon>Rhabditidae</taxon>
        <taxon>Peloderinae</taxon>
        <taxon>Caenorhabditis</taxon>
    </lineage>
</organism>
<dbReference type="OrthoDB" id="47007at2759"/>
<dbReference type="PANTHER" id="PTHR44115:SF4">
    <property type="entry name" value="OXIDOREDUCTASE"/>
    <property type="match status" value="1"/>
</dbReference>
<proteinExistence type="predicted"/>
<dbReference type="InterPro" id="IPR002347">
    <property type="entry name" value="SDR_fam"/>
</dbReference>
<protein>
    <submittedName>
        <fullName evidence="2">Uncharacterized protein</fullName>
    </submittedName>
</protein>
<gene>
    <name evidence="2" type="ORF">CAMP_LOCUS573</name>
</gene>
<comment type="caution">
    <text evidence="2">The sequence shown here is derived from an EMBL/GenBank/DDBJ whole genome shotgun (WGS) entry which is preliminary data.</text>
</comment>
<dbReference type="InterPro" id="IPR036291">
    <property type="entry name" value="NAD(P)-bd_dom_sf"/>
</dbReference>
<dbReference type="PANTHER" id="PTHR44115">
    <property type="entry name" value="PROTEIN CBG09704"/>
    <property type="match status" value="1"/>
</dbReference>
<dbReference type="InterPro" id="IPR020904">
    <property type="entry name" value="Sc_DH/Rdtase_CS"/>
</dbReference>
<dbReference type="AlphaFoldDB" id="A0A9P1I387"/>
<dbReference type="GO" id="GO:0016491">
    <property type="term" value="F:oxidoreductase activity"/>
    <property type="evidence" value="ECO:0007669"/>
    <property type="project" value="UniProtKB-KW"/>
</dbReference>
<dbReference type="FunFam" id="3.40.50.720:FF:000084">
    <property type="entry name" value="Short-chain dehydrogenase reductase"/>
    <property type="match status" value="1"/>
</dbReference>
<dbReference type="SUPFAM" id="SSF51735">
    <property type="entry name" value="NAD(P)-binding Rossmann-fold domains"/>
    <property type="match status" value="1"/>
</dbReference>